<dbReference type="EMBL" id="JAPDMZ010000041">
    <property type="protein sequence ID" value="KAK0554139.1"/>
    <property type="molecule type" value="Genomic_DNA"/>
</dbReference>
<feature type="region of interest" description="Disordered" evidence="2">
    <location>
        <begin position="138"/>
        <end position="255"/>
    </location>
</feature>
<dbReference type="Pfam" id="PF05172">
    <property type="entry name" value="RRM_Nup35"/>
    <property type="match status" value="1"/>
</dbReference>
<feature type="compositionally biased region" description="Gly residues" evidence="2">
    <location>
        <begin position="212"/>
        <end position="224"/>
    </location>
</feature>
<accession>A0AAN6GSF1</accession>
<keyword evidence="1" id="KW-0509">mRNA transport</keyword>
<feature type="compositionally biased region" description="Low complexity" evidence="2">
    <location>
        <begin position="41"/>
        <end position="79"/>
    </location>
</feature>
<dbReference type="Gene3D" id="3.30.70.330">
    <property type="match status" value="1"/>
</dbReference>
<keyword evidence="1" id="KW-0813">Transport</keyword>
<organism evidence="4 5">
    <name type="scientific">Tilletia horrida</name>
    <dbReference type="NCBI Taxonomy" id="155126"/>
    <lineage>
        <taxon>Eukaryota</taxon>
        <taxon>Fungi</taxon>
        <taxon>Dikarya</taxon>
        <taxon>Basidiomycota</taxon>
        <taxon>Ustilaginomycotina</taxon>
        <taxon>Exobasidiomycetes</taxon>
        <taxon>Tilletiales</taxon>
        <taxon>Tilletiaceae</taxon>
        <taxon>Tilletia</taxon>
    </lineage>
</organism>
<protein>
    <recommendedName>
        <fullName evidence="3">RRM Nup35-type domain-containing protein</fullName>
    </recommendedName>
</protein>
<keyword evidence="1" id="KW-0539">Nucleus</keyword>
<feature type="region of interest" description="Disordered" evidence="2">
    <location>
        <begin position="479"/>
        <end position="617"/>
    </location>
</feature>
<feature type="region of interest" description="Disordered" evidence="2">
    <location>
        <begin position="1"/>
        <end position="102"/>
    </location>
</feature>
<reference evidence="4" key="1">
    <citation type="journal article" date="2023" name="PhytoFront">
        <title>Draft Genome Resources of Seven Strains of Tilletia horrida, Causal Agent of Kernel Smut of Rice.</title>
        <authorList>
            <person name="Khanal S."/>
            <person name="Antony Babu S."/>
            <person name="Zhou X.G."/>
        </authorList>
    </citation>
    <scope>NUCLEOTIDE SEQUENCE</scope>
    <source>
        <strain evidence="4">TX6</strain>
    </source>
</reference>
<sequence>MSLFGQPQQQPQQQLGAQQSGIFSAAPATPGPLSVNDLSRQPQQQQQQLQAGFSLFGQQSQQTQAQQPPAQASGFGAQPSGSLFGSRASVGPTHPGLSHSASSGSLYGNVGTASQGAAQQGSVYVPGYLSKIRSNKPYASHRRVSGHHSPTNEEDGNTSRDVDGRGGPTSPTHAFQSSFFSSRSPTMDDRVTTRSESIFGPGGLRGNRRSVGPGGSVAGGGAGSWGDDASLRGSVGPGGLRRSASGAFGSGGREPSVMAMDDDEDMPPVQGLREGTIAGDNVGGFGAASITQGGAGLENSLYASRLGISTASRASTAGVLGASTGLGASSAVNGIASTANGSADPTRTLLIFGFPVALKNAVLRFFETIGEIVAMTPVSSLSDASASGNGAANGGAEASQLGSARYDALQITFAEQWCALRALRRNGEVVPGAGCRVGIRFSNENLHREVVQNGINSAVLTSANAAVLANGGDIGDMPGRSINAAPGPNVPVNALTETANGNNNNNNALTAQSRQNRESTPAFGRPISMVDTPSLVLRTPGSGGSGSSSANASPFTKAAANIFGGSRSGTTSSAHPSPAHRHGRHSSAVPPSSLFRSALTNSPAPAQNAGGTGAGQANAVVQKADGNQATPGGGLGQRISDAIFGW</sequence>
<dbReference type="Proteomes" id="UP001176517">
    <property type="component" value="Unassembled WGS sequence"/>
</dbReference>
<name>A0AAN6GSF1_9BASI</name>
<dbReference type="InterPro" id="IPR012677">
    <property type="entry name" value="Nucleotide-bd_a/b_plait_sf"/>
</dbReference>
<evidence type="ECO:0000256" key="2">
    <source>
        <dbReference type="SAM" id="MobiDB-lite"/>
    </source>
</evidence>
<gene>
    <name evidence="4" type="ORF">OC846_002228</name>
</gene>
<evidence type="ECO:0000313" key="4">
    <source>
        <dbReference type="EMBL" id="KAK0554139.1"/>
    </source>
</evidence>
<keyword evidence="5" id="KW-1185">Reference proteome</keyword>
<feature type="compositionally biased region" description="Low complexity" evidence="2">
    <location>
        <begin position="603"/>
        <end position="617"/>
    </location>
</feature>
<feature type="compositionally biased region" description="Low complexity" evidence="2">
    <location>
        <begin position="493"/>
        <end position="511"/>
    </location>
</feature>
<feature type="compositionally biased region" description="Low complexity" evidence="2">
    <location>
        <begin position="1"/>
        <end position="19"/>
    </location>
</feature>
<dbReference type="GO" id="GO:0051028">
    <property type="term" value="P:mRNA transport"/>
    <property type="evidence" value="ECO:0007669"/>
    <property type="project" value="UniProtKB-UniRule"/>
</dbReference>
<feature type="domain" description="RRM Nup35-type" evidence="3">
    <location>
        <begin position="343"/>
        <end position="449"/>
    </location>
</feature>
<feature type="compositionally biased region" description="Polar residues" evidence="2">
    <location>
        <begin position="169"/>
        <end position="185"/>
    </location>
</feature>
<evidence type="ECO:0000313" key="5">
    <source>
        <dbReference type="Proteomes" id="UP001176517"/>
    </source>
</evidence>
<dbReference type="InterPro" id="IPR007846">
    <property type="entry name" value="RRM_NUP35_dom"/>
</dbReference>
<evidence type="ECO:0000256" key="1">
    <source>
        <dbReference type="PROSITE-ProRule" id="PRU00804"/>
    </source>
</evidence>
<dbReference type="GO" id="GO:0005643">
    <property type="term" value="C:nuclear pore"/>
    <property type="evidence" value="ECO:0007669"/>
    <property type="project" value="UniProtKB-UniRule"/>
</dbReference>
<evidence type="ECO:0000259" key="3">
    <source>
        <dbReference type="PROSITE" id="PS51472"/>
    </source>
</evidence>
<proteinExistence type="predicted"/>
<comment type="caution">
    <text evidence="4">The sequence shown here is derived from an EMBL/GenBank/DDBJ whole genome shotgun (WGS) entry which is preliminary data.</text>
</comment>
<keyword evidence="1" id="KW-0906">Nuclear pore complex</keyword>
<keyword evidence="1" id="KW-0653">Protein transport</keyword>
<dbReference type="AlphaFoldDB" id="A0AAN6GSF1"/>
<dbReference type="PROSITE" id="PS51472">
    <property type="entry name" value="RRM_NUP35"/>
    <property type="match status" value="1"/>
</dbReference>
<keyword evidence="1" id="KW-0811">Translocation</keyword>